<dbReference type="GO" id="GO:0006302">
    <property type="term" value="P:double-strand break repair"/>
    <property type="evidence" value="ECO:0007669"/>
    <property type="project" value="InterPro"/>
</dbReference>
<gene>
    <name evidence="9" type="ORF">MNBD_ALPHA05-1072</name>
</gene>
<evidence type="ECO:0000256" key="5">
    <source>
        <dbReference type="ARBA" id="ARBA00022840"/>
    </source>
</evidence>
<keyword evidence="6" id="KW-0234">DNA repair</keyword>
<organism evidence="9">
    <name type="scientific">hydrothermal vent metagenome</name>
    <dbReference type="NCBI Taxonomy" id="652676"/>
    <lineage>
        <taxon>unclassified sequences</taxon>
        <taxon>metagenomes</taxon>
        <taxon>ecological metagenomes</taxon>
    </lineage>
</organism>
<dbReference type="AlphaFoldDB" id="A0A3B0RPK5"/>
<keyword evidence="3" id="KW-0547">Nucleotide-binding</keyword>
<dbReference type="EMBL" id="UOEH01000159">
    <property type="protein sequence ID" value="VAV95240.1"/>
    <property type="molecule type" value="Genomic_DNA"/>
</dbReference>
<sequence length="209" mass="22586">MLTALNIRDFILIDRAQLTLTHGLAALTGETGAGKSILLDALGLAVGGRATRSGVRQGASQGVVAATFEVDGDHPVWRLLDENGLAGEDGAGEDGQIILRRVQNADGRSRGFVNDQPVSISMLRDVGEALLEIHGQHDGRGFLSASAHRGMLDEFGGLQKKAAKISSLWRAWREAQSALEERRREQDAAAREAEYLRHVYDVLQKLGPQ</sequence>
<dbReference type="InterPro" id="IPR004604">
    <property type="entry name" value="DNA_recomb/repair_RecN"/>
</dbReference>
<dbReference type="GO" id="GO:0043590">
    <property type="term" value="C:bacterial nucleoid"/>
    <property type="evidence" value="ECO:0007669"/>
    <property type="project" value="TreeGrafter"/>
</dbReference>
<feature type="domain" description="Rad50/SbcC-type AAA" evidence="8">
    <location>
        <begin position="6"/>
        <end position="109"/>
    </location>
</feature>
<dbReference type="SUPFAM" id="SSF52540">
    <property type="entry name" value="P-loop containing nucleoside triphosphate hydrolases"/>
    <property type="match status" value="1"/>
</dbReference>
<feature type="non-terminal residue" evidence="9">
    <location>
        <position position="209"/>
    </location>
</feature>
<dbReference type="PANTHER" id="PTHR11059:SF0">
    <property type="entry name" value="DNA REPAIR PROTEIN RECN"/>
    <property type="match status" value="1"/>
</dbReference>
<protein>
    <recommendedName>
        <fullName evidence="2">DNA repair protein RecN</fullName>
    </recommendedName>
    <alternativeName>
        <fullName evidence="7">Recombination protein N</fullName>
    </alternativeName>
</protein>
<proteinExistence type="inferred from homology"/>
<evidence type="ECO:0000313" key="9">
    <source>
        <dbReference type="EMBL" id="VAV95240.1"/>
    </source>
</evidence>
<accession>A0A3B0RPK5</accession>
<name>A0A3B0RPK5_9ZZZZ</name>
<dbReference type="InterPro" id="IPR027417">
    <property type="entry name" value="P-loop_NTPase"/>
</dbReference>
<dbReference type="GO" id="GO:0006310">
    <property type="term" value="P:DNA recombination"/>
    <property type="evidence" value="ECO:0007669"/>
    <property type="project" value="InterPro"/>
</dbReference>
<evidence type="ECO:0000259" key="8">
    <source>
        <dbReference type="Pfam" id="PF13476"/>
    </source>
</evidence>
<evidence type="ECO:0000256" key="3">
    <source>
        <dbReference type="ARBA" id="ARBA00022741"/>
    </source>
</evidence>
<evidence type="ECO:0000256" key="2">
    <source>
        <dbReference type="ARBA" id="ARBA00021315"/>
    </source>
</evidence>
<dbReference type="InterPro" id="IPR038729">
    <property type="entry name" value="Rad50/SbcC_AAA"/>
</dbReference>
<dbReference type="PANTHER" id="PTHR11059">
    <property type="entry name" value="DNA REPAIR PROTEIN RECN"/>
    <property type="match status" value="1"/>
</dbReference>
<evidence type="ECO:0000256" key="4">
    <source>
        <dbReference type="ARBA" id="ARBA00022763"/>
    </source>
</evidence>
<evidence type="ECO:0000256" key="6">
    <source>
        <dbReference type="ARBA" id="ARBA00023204"/>
    </source>
</evidence>
<dbReference type="Gene3D" id="3.40.50.300">
    <property type="entry name" value="P-loop containing nucleotide triphosphate hydrolases"/>
    <property type="match status" value="1"/>
</dbReference>
<evidence type="ECO:0000256" key="7">
    <source>
        <dbReference type="ARBA" id="ARBA00033408"/>
    </source>
</evidence>
<dbReference type="GO" id="GO:0016887">
    <property type="term" value="F:ATP hydrolysis activity"/>
    <property type="evidence" value="ECO:0007669"/>
    <property type="project" value="InterPro"/>
</dbReference>
<dbReference type="GO" id="GO:0009432">
    <property type="term" value="P:SOS response"/>
    <property type="evidence" value="ECO:0007669"/>
    <property type="project" value="TreeGrafter"/>
</dbReference>
<dbReference type="Pfam" id="PF13476">
    <property type="entry name" value="AAA_23"/>
    <property type="match status" value="1"/>
</dbReference>
<reference evidence="9" key="1">
    <citation type="submission" date="2018-06" db="EMBL/GenBank/DDBJ databases">
        <authorList>
            <person name="Zhirakovskaya E."/>
        </authorList>
    </citation>
    <scope>NUCLEOTIDE SEQUENCE</scope>
</reference>
<keyword evidence="5" id="KW-0067">ATP-binding</keyword>
<dbReference type="GO" id="GO:0005524">
    <property type="term" value="F:ATP binding"/>
    <property type="evidence" value="ECO:0007669"/>
    <property type="project" value="UniProtKB-KW"/>
</dbReference>
<dbReference type="CDD" id="cd03241">
    <property type="entry name" value="ABC_RecN"/>
    <property type="match status" value="1"/>
</dbReference>
<evidence type="ECO:0000256" key="1">
    <source>
        <dbReference type="ARBA" id="ARBA00009441"/>
    </source>
</evidence>
<comment type="similarity">
    <text evidence="1">Belongs to the RecN family.</text>
</comment>
<keyword evidence="4" id="KW-0227">DNA damage</keyword>